<reference evidence="1" key="1">
    <citation type="submission" date="2022-07" db="EMBL/GenBank/DDBJ databases">
        <title>Chromosome-level genome of Muraenolepis orangiensis.</title>
        <authorList>
            <person name="Kim J."/>
        </authorList>
    </citation>
    <scope>NUCLEOTIDE SEQUENCE</scope>
    <source>
        <strain evidence="1">KU_S4_2022</strain>
        <tissue evidence="1">Muscle</tissue>
    </source>
</reference>
<dbReference type="AlphaFoldDB" id="A0A9Q0ET22"/>
<dbReference type="EMBL" id="JANIIK010000035">
    <property type="protein sequence ID" value="KAJ3612801.1"/>
    <property type="molecule type" value="Genomic_DNA"/>
</dbReference>
<protein>
    <submittedName>
        <fullName evidence="1">Uncharacterized protein</fullName>
    </submittedName>
</protein>
<keyword evidence="2" id="KW-1185">Reference proteome</keyword>
<accession>A0A9Q0ET22</accession>
<evidence type="ECO:0000313" key="1">
    <source>
        <dbReference type="EMBL" id="KAJ3612801.1"/>
    </source>
</evidence>
<gene>
    <name evidence="1" type="ORF">NHX12_019059</name>
</gene>
<sequence>MFISFGLRREKGVLTHNAQCSLFRFLSSGRIVFSPKANRTGVPIRVPNDPQNGLFFCNEWNNVSSL</sequence>
<organism evidence="1 2">
    <name type="scientific">Muraenolepis orangiensis</name>
    <name type="common">Patagonian moray cod</name>
    <dbReference type="NCBI Taxonomy" id="630683"/>
    <lineage>
        <taxon>Eukaryota</taxon>
        <taxon>Metazoa</taxon>
        <taxon>Chordata</taxon>
        <taxon>Craniata</taxon>
        <taxon>Vertebrata</taxon>
        <taxon>Euteleostomi</taxon>
        <taxon>Actinopterygii</taxon>
        <taxon>Neopterygii</taxon>
        <taxon>Teleostei</taxon>
        <taxon>Neoteleostei</taxon>
        <taxon>Acanthomorphata</taxon>
        <taxon>Zeiogadaria</taxon>
        <taxon>Gadariae</taxon>
        <taxon>Gadiformes</taxon>
        <taxon>Muraenolepidoidei</taxon>
        <taxon>Muraenolepididae</taxon>
        <taxon>Muraenolepis</taxon>
    </lineage>
</organism>
<proteinExistence type="predicted"/>
<comment type="caution">
    <text evidence="1">The sequence shown here is derived from an EMBL/GenBank/DDBJ whole genome shotgun (WGS) entry which is preliminary data.</text>
</comment>
<name>A0A9Q0ET22_9TELE</name>
<dbReference type="Proteomes" id="UP001148018">
    <property type="component" value="Unassembled WGS sequence"/>
</dbReference>
<evidence type="ECO:0000313" key="2">
    <source>
        <dbReference type="Proteomes" id="UP001148018"/>
    </source>
</evidence>